<keyword evidence="3" id="KW-1185">Reference proteome</keyword>
<evidence type="ECO:0000313" key="3">
    <source>
        <dbReference type="Proteomes" id="UP000323818"/>
    </source>
</evidence>
<evidence type="ECO:0000313" key="2">
    <source>
        <dbReference type="EMBL" id="QEG11244.1"/>
    </source>
</evidence>
<evidence type="ECO:0000256" key="1">
    <source>
        <dbReference type="SAM" id="MobiDB-lite"/>
    </source>
</evidence>
<proteinExistence type="predicted"/>
<dbReference type="EMBL" id="MN101228">
    <property type="protein sequence ID" value="QEG11244.1"/>
    <property type="molecule type" value="Genomic_DNA"/>
</dbReference>
<feature type="compositionally biased region" description="Basic and acidic residues" evidence="1">
    <location>
        <begin position="54"/>
        <end position="66"/>
    </location>
</feature>
<reference evidence="2 3" key="1">
    <citation type="submission" date="2019-06" db="EMBL/GenBank/DDBJ databases">
        <title>Comparative genomics of Klebsiella bacteriophages in the elucidation of host range specificity.</title>
        <authorList>
            <person name="Ku H."/>
            <person name="Brown T."/>
            <person name="Kabwe M."/>
            <person name="Chan H.T."/>
            <person name="Petrovski S."/>
            <person name="Tucci J."/>
        </authorList>
    </citation>
    <scope>NUCLEOTIDE SEQUENCE [LARGE SCALE GENOMIC DNA]</scope>
</reference>
<gene>
    <name evidence="2" type="ORF">KPN4_58</name>
</gene>
<protein>
    <submittedName>
        <fullName evidence="2">Uncharacterized protein</fullName>
    </submittedName>
</protein>
<name>A0A5B9NAT7_9CAUD</name>
<dbReference type="Proteomes" id="UP000323818">
    <property type="component" value="Segment"/>
</dbReference>
<accession>A0A5B9NAT7</accession>
<feature type="region of interest" description="Disordered" evidence="1">
    <location>
        <begin position="50"/>
        <end position="78"/>
    </location>
</feature>
<organism evidence="2 3">
    <name type="scientific">Klebsiella phage KPN4</name>
    <dbReference type="NCBI Taxonomy" id="2601622"/>
    <lineage>
        <taxon>Viruses</taxon>
        <taxon>Duplodnaviria</taxon>
        <taxon>Heunggongvirae</taxon>
        <taxon>Uroviricota</taxon>
        <taxon>Caudoviricetes</taxon>
        <taxon>Demerecviridae</taxon>
        <taxon>Sugarlandvirus</taxon>
        <taxon>Sugarlandvirus KPN4</taxon>
    </lineage>
</organism>
<sequence length="78" mass="8882">MGLFNRRPKITFSERGESQLKFLVQSSGLHIDVILGMVKYKGMDALMRQFAPKPPKENPPAKRRDYNSNLLVPPAKLL</sequence>